<protein>
    <submittedName>
        <fullName evidence="2">Uncharacterized protein</fullName>
    </submittedName>
</protein>
<dbReference type="Proteomes" id="UP001500689">
    <property type="component" value="Unassembled WGS sequence"/>
</dbReference>
<keyword evidence="3" id="KW-1185">Reference proteome</keyword>
<dbReference type="EMBL" id="BAAAZN010000011">
    <property type="protein sequence ID" value="GAA3561353.1"/>
    <property type="molecule type" value="Genomic_DNA"/>
</dbReference>
<accession>A0ABP6X4H3</accession>
<evidence type="ECO:0000313" key="2">
    <source>
        <dbReference type="EMBL" id="GAA3561353.1"/>
    </source>
</evidence>
<name>A0ABP6X4H3_9PSEU</name>
<sequence length="120" mass="12986">MASPPESTKTSLRQRLQARVRDRWPVLASVTTRHHGAFAYISGHLADDTVLPLFRLRYNGSATTGGSPSIWPAETATKTPSCPAATPPEPQKKPWTAPAGYTSTTLPPGSNPRRTNGRNH</sequence>
<evidence type="ECO:0000256" key="1">
    <source>
        <dbReference type="SAM" id="MobiDB-lite"/>
    </source>
</evidence>
<feature type="compositionally biased region" description="Polar residues" evidence="1">
    <location>
        <begin position="101"/>
        <end position="114"/>
    </location>
</feature>
<evidence type="ECO:0000313" key="3">
    <source>
        <dbReference type="Proteomes" id="UP001500689"/>
    </source>
</evidence>
<comment type="caution">
    <text evidence="2">The sequence shown here is derived from an EMBL/GenBank/DDBJ whole genome shotgun (WGS) entry which is preliminary data.</text>
</comment>
<feature type="region of interest" description="Disordered" evidence="1">
    <location>
        <begin position="62"/>
        <end position="120"/>
    </location>
</feature>
<reference evidence="3" key="1">
    <citation type="journal article" date="2019" name="Int. J. Syst. Evol. Microbiol.">
        <title>The Global Catalogue of Microorganisms (GCM) 10K type strain sequencing project: providing services to taxonomists for standard genome sequencing and annotation.</title>
        <authorList>
            <consortium name="The Broad Institute Genomics Platform"/>
            <consortium name="The Broad Institute Genome Sequencing Center for Infectious Disease"/>
            <person name="Wu L."/>
            <person name="Ma J."/>
        </authorList>
    </citation>
    <scope>NUCLEOTIDE SEQUENCE [LARGE SCALE GENOMIC DNA]</scope>
    <source>
        <strain evidence="3">JCM 16898</strain>
    </source>
</reference>
<organism evidence="2 3">
    <name type="scientific">Amycolatopsis ultiminotia</name>
    <dbReference type="NCBI Taxonomy" id="543629"/>
    <lineage>
        <taxon>Bacteria</taxon>
        <taxon>Bacillati</taxon>
        <taxon>Actinomycetota</taxon>
        <taxon>Actinomycetes</taxon>
        <taxon>Pseudonocardiales</taxon>
        <taxon>Pseudonocardiaceae</taxon>
        <taxon>Amycolatopsis</taxon>
    </lineage>
</organism>
<gene>
    <name evidence="2" type="ORF">GCM10022222_51390</name>
</gene>
<proteinExistence type="predicted"/>